<reference evidence="9" key="1">
    <citation type="submission" date="2021-06" db="EMBL/GenBank/DDBJ databases">
        <authorList>
            <person name="Kallberg Y."/>
            <person name="Tangrot J."/>
            <person name="Rosling A."/>
        </authorList>
    </citation>
    <scope>NUCLEOTIDE SEQUENCE</scope>
    <source>
        <strain evidence="9">FL966</strain>
    </source>
</reference>
<dbReference type="SUPFAM" id="SSF56235">
    <property type="entry name" value="N-terminal nucleophile aminohydrolases (Ntn hydrolases)"/>
    <property type="match status" value="1"/>
</dbReference>
<dbReference type="CDD" id="cd04701">
    <property type="entry name" value="Asparaginase_2"/>
    <property type="match status" value="1"/>
</dbReference>
<keyword evidence="3" id="KW-0645">Protease</keyword>
<dbReference type="PANTHER" id="PTHR10188:SF6">
    <property type="entry name" value="N(4)-(BETA-N-ACETYLGLUCOSAMINYL)-L-ASPARAGINASE"/>
    <property type="match status" value="1"/>
</dbReference>
<keyword evidence="5" id="KW-0068">Autocatalytic cleavage</keyword>
<evidence type="ECO:0000313" key="10">
    <source>
        <dbReference type="Proteomes" id="UP000789759"/>
    </source>
</evidence>
<evidence type="ECO:0000256" key="6">
    <source>
        <dbReference type="PIRSR" id="PIRSR600246-1"/>
    </source>
</evidence>
<dbReference type="OrthoDB" id="2262349at2759"/>
<organism evidence="9 10">
    <name type="scientific">Cetraspora pellucida</name>
    <dbReference type="NCBI Taxonomy" id="1433469"/>
    <lineage>
        <taxon>Eukaryota</taxon>
        <taxon>Fungi</taxon>
        <taxon>Fungi incertae sedis</taxon>
        <taxon>Mucoromycota</taxon>
        <taxon>Glomeromycotina</taxon>
        <taxon>Glomeromycetes</taxon>
        <taxon>Diversisporales</taxon>
        <taxon>Gigasporaceae</taxon>
        <taxon>Cetraspora</taxon>
    </lineage>
</organism>
<dbReference type="GO" id="GO:0008798">
    <property type="term" value="F:beta-aspartyl-peptidase activity"/>
    <property type="evidence" value="ECO:0007669"/>
    <property type="project" value="UniProtKB-EC"/>
</dbReference>
<feature type="binding site" evidence="7">
    <location>
        <begin position="229"/>
        <end position="232"/>
    </location>
    <ligand>
        <name>substrate</name>
    </ligand>
</feature>
<dbReference type="GO" id="GO:0016811">
    <property type="term" value="F:hydrolase activity, acting on carbon-nitrogen (but not peptide) bonds, in linear amides"/>
    <property type="evidence" value="ECO:0007669"/>
    <property type="project" value="UniProtKB-ARBA"/>
</dbReference>
<keyword evidence="10" id="KW-1185">Reference proteome</keyword>
<feature type="non-terminal residue" evidence="9">
    <location>
        <position position="1"/>
    </location>
</feature>
<protein>
    <recommendedName>
        <fullName evidence="2">beta-aspartyl-peptidase</fullName>
        <ecNumber evidence="2">3.4.19.5</ecNumber>
    </recommendedName>
</protein>
<dbReference type="GO" id="GO:0006508">
    <property type="term" value="P:proteolysis"/>
    <property type="evidence" value="ECO:0007669"/>
    <property type="project" value="UniProtKB-KW"/>
</dbReference>
<dbReference type="InterPro" id="IPR000246">
    <property type="entry name" value="Peptidase_T2"/>
</dbReference>
<accession>A0A9N9EJG4</accession>
<feature type="binding site" evidence="7">
    <location>
        <begin position="252"/>
        <end position="255"/>
    </location>
    <ligand>
        <name>substrate</name>
    </ligand>
</feature>
<gene>
    <name evidence="9" type="ORF">CPELLU_LOCUS10698</name>
</gene>
<evidence type="ECO:0000256" key="4">
    <source>
        <dbReference type="ARBA" id="ARBA00022801"/>
    </source>
</evidence>
<name>A0A9N9EJG4_9GLOM</name>
<evidence type="ECO:0000256" key="8">
    <source>
        <dbReference type="PIRSR" id="PIRSR600246-3"/>
    </source>
</evidence>
<dbReference type="FunFam" id="3.60.20.30:FF:000001">
    <property type="entry name" value="Isoaspartyl peptidase/L-asparaginase"/>
    <property type="match status" value="1"/>
</dbReference>
<dbReference type="EC" id="3.4.19.5" evidence="2"/>
<dbReference type="EMBL" id="CAJVQA010008968">
    <property type="protein sequence ID" value="CAG8679411.1"/>
    <property type="molecule type" value="Genomic_DNA"/>
</dbReference>
<evidence type="ECO:0000256" key="7">
    <source>
        <dbReference type="PIRSR" id="PIRSR600246-2"/>
    </source>
</evidence>
<dbReference type="PANTHER" id="PTHR10188">
    <property type="entry name" value="L-ASPARAGINASE"/>
    <property type="match status" value="1"/>
</dbReference>
<comment type="catalytic activity">
    <reaction evidence="1">
        <text>Cleavage of a beta-linked Asp residue from the N-terminus of a polypeptide.</text>
        <dbReference type="EC" id="3.4.19.5"/>
    </reaction>
</comment>
<evidence type="ECO:0000256" key="2">
    <source>
        <dbReference type="ARBA" id="ARBA00012879"/>
    </source>
</evidence>
<feature type="active site" description="Nucleophile" evidence="6">
    <location>
        <position position="201"/>
    </location>
</feature>
<evidence type="ECO:0000256" key="1">
    <source>
        <dbReference type="ARBA" id="ARBA00000306"/>
    </source>
</evidence>
<evidence type="ECO:0000313" key="9">
    <source>
        <dbReference type="EMBL" id="CAG8679411.1"/>
    </source>
</evidence>
<evidence type="ECO:0000256" key="5">
    <source>
        <dbReference type="ARBA" id="ARBA00022813"/>
    </source>
</evidence>
<dbReference type="InterPro" id="IPR029055">
    <property type="entry name" value="Ntn_hydrolases_N"/>
</dbReference>
<dbReference type="Proteomes" id="UP000789759">
    <property type="component" value="Unassembled WGS sequence"/>
</dbReference>
<dbReference type="Pfam" id="PF01112">
    <property type="entry name" value="Asparaginase_2"/>
    <property type="match status" value="1"/>
</dbReference>
<evidence type="ECO:0000256" key="3">
    <source>
        <dbReference type="ARBA" id="ARBA00022670"/>
    </source>
</evidence>
<proteinExistence type="predicted"/>
<dbReference type="Gene3D" id="3.60.20.30">
    <property type="entry name" value="(Glycosyl)asparaginase"/>
    <property type="match status" value="1"/>
</dbReference>
<dbReference type="AlphaFoldDB" id="A0A9N9EJG4"/>
<keyword evidence="4" id="KW-0378">Hydrolase</keyword>
<comment type="caution">
    <text evidence="9">The sequence shown here is derived from an EMBL/GenBank/DDBJ whole genome shotgun (WGS) entry which is preliminary data.</text>
</comment>
<sequence>ADKRINHGSTLVIHGGAGIIDRKDFPESKQKEYLDALKKALLAGHEILKEGGSSIDAVVASVKVMEDCPFFNAGKGSVFTISGKNELEASIMQGVDSHAAGACTLLSTIKNPIILAKTLLQDPENPHVFLGGIEAEKYAKSKGLEIVDPGYFWTKHRWKQHLDELENKKPMQPENLRMINNLNNGDSRDVCDAADPSPIGTVGAVAVDINGIISTATSTGGFNNKKDGRIGDTPLIACGTWADNETCGVSGTGNGEFFIRHSVAYDVAARMKYLDESVQDATSKVIENLSKVGGYGGVIALDKYGNFAMPFNTDGMFRGYIRVSESIPYAYIFNDDNLNKELVVKFRN</sequence>
<feature type="site" description="Cleavage; by autolysis" evidence="8">
    <location>
        <begin position="200"/>
        <end position="201"/>
    </location>
</feature>